<dbReference type="EMBL" id="WAJR01000026">
    <property type="protein sequence ID" value="KAB1637974.1"/>
    <property type="molecule type" value="Genomic_DNA"/>
</dbReference>
<evidence type="ECO:0000259" key="3">
    <source>
        <dbReference type="PROSITE" id="PS50006"/>
    </source>
</evidence>
<dbReference type="SMART" id="SM00240">
    <property type="entry name" value="FHA"/>
    <property type="match status" value="1"/>
</dbReference>
<dbReference type="Pfam" id="PF00498">
    <property type="entry name" value="FHA"/>
    <property type="match status" value="1"/>
</dbReference>
<dbReference type="Gene3D" id="2.60.200.20">
    <property type="match status" value="1"/>
</dbReference>
<dbReference type="InterPro" id="IPR000253">
    <property type="entry name" value="FHA_dom"/>
</dbReference>
<feature type="region of interest" description="Disordered" evidence="2">
    <location>
        <begin position="161"/>
        <end position="225"/>
    </location>
</feature>
<sequence>MGFLSKFEGKMEDTFEGAADKMANSPLSPVQIAKKAEKQMRRNKMVGAGKQYAPTLYTVLVNADDDERLFGYYPTLAGETETYLSAKAAEEGLLMDGQPLVRFIVDEGLRHGKFDVVAEPVAAPLIAQLRAEEMARYGIGAAPAANRYGAPAGGYAPQPQAAPYAGGYDQPAYDDYAEGDGYSDYDDYDGYDGYDDYDDYDDDQPFESQEEPSWAEPPMNRGESFAGAGAAIAGAAAQGAPQTMVFPETAHREQPRAQQGGAALIDTTHGKTFPLSSARQLIGRESNCDIVIPDINASRTHAELRFEQPGVWVLTDLGSTNGTLVNGRQITSQVLQGGERIVMGTTNLQFVIG</sequence>
<dbReference type="Proteomes" id="UP000468668">
    <property type="component" value="Unassembled WGS sequence"/>
</dbReference>
<dbReference type="InterPro" id="IPR022128">
    <property type="entry name" value="FhaA_N"/>
</dbReference>
<dbReference type="CDD" id="cd00060">
    <property type="entry name" value="FHA"/>
    <property type="match status" value="1"/>
</dbReference>
<comment type="caution">
    <text evidence="4">The sequence shown here is derived from an EMBL/GenBank/DDBJ whole genome shotgun (WGS) entry which is preliminary data.</text>
</comment>
<dbReference type="Pfam" id="PF12401">
    <property type="entry name" value="FhaA_N"/>
    <property type="match status" value="1"/>
</dbReference>
<dbReference type="OrthoDB" id="151099at2"/>
<reference evidence="4 5" key="1">
    <citation type="submission" date="2019-09" db="EMBL/GenBank/DDBJ databases">
        <title>Whole genome shotgun sequencing (WGS) of Ellagibacter isourolithinifaciens DSM 104140(T) and Adlercreutzia muris DSM 29508(T).</title>
        <authorList>
            <person name="Stoll D.A."/>
            <person name="Danylec N."/>
            <person name="Huch M."/>
        </authorList>
    </citation>
    <scope>NUCLEOTIDE SEQUENCE [LARGE SCALE GENOMIC DNA]</scope>
    <source>
        <strain evidence="4 5">DSM 104140</strain>
    </source>
</reference>
<feature type="compositionally biased region" description="Acidic residues" evidence="2">
    <location>
        <begin position="175"/>
        <end position="210"/>
    </location>
</feature>
<dbReference type="PANTHER" id="PTHR23308">
    <property type="entry name" value="NUCLEAR INHIBITOR OF PROTEIN PHOSPHATASE-1"/>
    <property type="match status" value="1"/>
</dbReference>
<dbReference type="AlphaFoldDB" id="A0A6N6NKW1"/>
<dbReference type="InterPro" id="IPR050923">
    <property type="entry name" value="Cell_Proc_Reg/RNA_Proc"/>
</dbReference>
<name>A0A6N6NKW1_9ACTN</name>
<accession>A0A6N6NKW1</accession>
<evidence type="ECO:0000313" key="5">
    <source>
        <dbReference type="Proteomes" id="UP000468668"/>
    </source>
</evidence>
<dbReference type="Gene3D" id="3.30.2320.60">
    <property type="entry name" value="FhaA, phosphopeptide-binding domain (DUF3662)"/>
    <property type="match status" value="1"/>
</dbReference>
<dbReference type="SUPFAM" id="SSF49879">
    <property type="entry name" value="SMAD/FHA domain"/>
    <property type="match status" value="1"/>
</dbReference>
<evidence type="ECO:0000256" key="1">
    <source>
        <dbReference type="ARBA" id="ARBA00022553"/>
    </source>
</evidence>
<protein>
    <submittedName>
        <fullName evidence="4">DUF2662 domain-containing protein</fullName>
    </submittedName>
</protein>
<keyword evidence="1" id="KW-0597">Phosphoprotein</keyword>
<evidence type="ECO:0000256" key="2">
    <source>
        <dbReference type="SAM" id="MobiDB-lite"/>
    </source>
</evidence>
<keyword evidence="5" id="KW-1185">Reference proteome</keyword>
<proteinExistence type="predicted"/>
<gene>
    <name evidence="4" type="ORF">F8C90_08815</name>
</gene>
<organism evidence="4 5">
    <name type="scientific">Ellagibacter isourolithinifaciens</name>
    <dbReference type="NCBI Taxonomy" id="2137581"/>
    <lineage>
        <taxon>Bacteria</taxon>
        <taxon>Bacillati</taxon>
        <taxon>Actinomycetota</taxon>
        <taxon>Coriobacteriia</taxon>
        <taxon>Eggerthellales</taxon>
        <taxon>Eggerthellaceae</taxon>
        <taxon>Ellagibacter</taxon>
    </lineage>
</organism>
<evidence type="ECO:0000313" key="4">
    <source>
        <dbReference type="EMBL" id="KAB1637974.1"/>
    </source>
</evidence>
<dbReference type="PROSITE" id="PS50006">
    <property type="entry name" value="FHA_DOMAIN"/>
    <property type="match status" value="1"/>
</dbReference>
<dbReference type="InterPro" id="IPR042287">
    <property type="entry name" value="FhaA_N_sf"/>
</dbReference>
<dbReference type="InterPro" id="IPR008984">
    <property type="entry name" value="SMAD_FHA_dom_sf"/>
</dbReference>
<feature type="domain" description="FHA" evidence="3">
    <location>
        <begin position="280"/>
        <end position="330"/>
    </location>
</feature>